<organism evidence="5 6">
    <name type="scientific">Vibrio bivalvicida</name>
    <dbReference type="NCBI Taxonomy" id="1276888"/>
    <lineage>
        <taxon>Bacteria</taxon>
        <taxon>Pseudomonadati</taxon>
        <taxon>Pseudomonadota</taxon>
        <taxon>Gammaproteobacteria</taxon>
        <taxon>Vibrionales</taxon>
        <taxon>Vibrionaceae</taxon>
        <taxon>Vibrio</taxon>
        <taxon>Vibrio oreintalis group</taxon>
    </lineage>
</organism>
<keyword evidence="7" id="KW-1185">Reference proteome</keyword>
<sequence>MTENRVEQLESRINDLECQLAFQEQTIEQLNDALSQQQLLISKMQDQMKYVVGKVKNMDSPSMTDPANEPPPPHY</sequence>
<dbReference type="AlphaFoldDB" id="A0A177XYA6"/>
<dbReference type="InterPro" id="IPR007236">
    <property type="entry name" value="SlyX"/>
</dbReference>
<evidence type="ECO:0000313" key="5">
    <source>
        <dbReference type="EMBL" id="OAJ93557.1"/>
    </source>
</evidence>
<dbReference type="PANTHER" id="PTHR36508:SF1">
    <property type="entry name" value="PROTEIN SLYX"/>
    <property type="match status" value="1"/>
</dbReference>
<dbReference type="EMBL" id="JBGOOS010000062">
    <property type="protein sequence ID" value="MEZ8211601.1"/>
    <property type="molecule type" value="Genomic_DNA"/>
</dbReference>
<dbReference type="Proteomes" id="UP000078406">
    <property type="component" value="Unassembled WGS sequence"/>
</dbReference>
<dbReference type="Pfam" id="PF04102">
    <property type="entry name" value="SlyX"/>
    <property type="match status" value="1"/>
</dbReference>
<feature type="coiled-coil region" evidence="2">
    <location>
        <begin position="6"/>
        <end position="47"/>
    </location>
</feature>
<protein>
    <recommendedName>
        <fullName evidence="1">Protein SlyX homolog</fullName>
    </recommendedName>
</protein>
<evidence type="ECO:0000256" key="1">
    <source>
        <dbReference type="HAMAP-Rule" id="MF_00715"/>
    </source>
</evidence>
<dbReference type="Gene3D" id="1.20.5.300">
    <property type="match status" value="1"/>
</dbReference>
<dbReference type="NCBIfam" id="NF003357">
    <property type="entry name" value="PRK04406.1"/>
    <property type="match status" value="1"/>
</dbReference>
<name>A0A177XYA6_9VIBR</name>
<reference evidence="4 7" key="2">
    <citation type="submission" date="2024-06" db="EMBL/GenBank/DDBJ databases">
        <authorList>
            <person name="Steensen K."/>
            <person name="Seneca J."/>
            <person name="Bartlau N."/>
            <person name="Yu A.X."/>
            <person name="Polz M.F."/>
        </authorList>
    </citation>
    <scope>NUCLEOTIDE SEQUENCE [LARGE SCALE GENOMIC DNA]</scope>
    <source>
        <strain evidence="4 7">1F146</strain>
    </source>
</reference>
<feature type="region of interest" description="Disordered" evidence="3">
    <location>
        <begin position="55"/>
        <end position="75"/>
    </location>
</feature>
<evidence type="ECO:0000313" key="6">
    <source>
        <dbReference type="Proteomes" id="UP000078406"/>
    </source>
</evidence>
<gene>
    <name evidence="1" type="primary">slyX</name>
    <name evidence="4" type="ORF">ACED39_22830</name>
    <name evidence="5" type="ORF">APB76_14260</name>
</gene>
<dbReference type="PANTHER" id="PTHR36508">
    <property type="entry name" value="PROTEIN SLYX"/>
    <property type="match status" value="1"/>
</dbReference>
<evidence type="ECO:0000256" key="3">
    <source>
        <dbReference type="SAM" id="MobiDB-lite"/>
    </source>
</evidence>
<comment type="similarity">
    <text evidence="1">Belongs to the SlyX family.</text>
</comment>
<dbReference type="RefSeq" id="WP_054963596.1">
    <property type="nucleotide sequence ID" value="NZ_JBGOOF010000028.1"/>
</dbReference>
<accession>A0A177XYA6</accession>
<reference evidence="5 6" key="1">
    <citation type="journal article" date="2016" name="Syst. Appl. Microbiol.">
        <title>Vibrio bivalvicida sp. nov., a novel larval pathogen for bivalve molluscs reared in a hatchery.</title>
        <authorList>
            <person name="Dubert J."/>
            <person name="Romalde J.L."/>
            <person name="Prado S."/>
            <person name="Barja J.L."/>
        </authorList>
    </citation>
    <scope>NUCLEOTIDE SEQUENCE [LARGE SCALE GENOMIC DNA]</scope>
    <source>
        <strain evidence="5 6">605</strain>
    </source>
</reference>
<dbReference type="Proteomes" id="UP001569151">
    <property type="component" value="Unassembled WGS sequence"/>
</dbReference>
<evidence type="ECO:0000256" key="2">
    <source>
        <dbReference type="SAM" id="Coils"/>
    </source>
</evidence>
<comment type="caution">
    <text evidence="5">The sequence shown here is derived from an EMBL/GenBank/DDBJ whole genome shotgun (WGS) entry which is preliminary data.</text>
</comment>
<evidence type="ECO:0000313" key="4">
    <source>
        <dbReference type="EMBL" id="MEZ8211601.1"/>
    </source>
</evidence>
<dbReference type="HAMAP" id="MF_00715">
    <property type="entry name" value="SlyX"/>
    <property type="match status" value="1"/>
</dbReference>
<keyword evidence="2" id="KW-0175">Coiled coil</keyword>
<dbReference type="EMBL" id="LLEI02000040">
    <property type="protein sequence ID" value="OAJ93557.1"/>
    <property type="molecule type" value="Genomic_DNA"/>
</dbReference>
<evidence type="ECO:0000313" key="7">
    <source>
        <dbReference type="Proteomes" id="UP001569151"/>
    </source>
</evidence>
<proteinExistence type="inferred from homology"/>